<dbReference type="PANTHER" id="PTHR42912:SF93">
    <property type="entry name" value="N6-ADENOSINE-METHYLTRANSFERASE TMT1A"/>
    <property type="match status" value="1"/>
</dbReference>
<dbReference type="InterPro" id="IPR050508">
    <property type="entry name" value="Methyltransf_Superfamily"/>
</dbReference>
<accession>A0A0P6YA51</accession>
<evidence type="ECO:0000259" key="1">
    <source>
        <dbReference type="Pfam" id="PF13847"/>
    </source>
</evidence>
<dbReference type="InterPro" id="IPR029063">
    <property type="entry name" value="SAM-dependent_MTases_sf"/>
</dbReference>
<dbReference type="AlphaFoldDB" id="A0A0P6YA51"/>
<dbReference type="GO" id="GO:0008757">
    <property type="term" value="F:S-adenosylmethionine-dependent methyltransferase activity"/>
    <property type="evidence" value="ECO:0007669"/>
    <property type="project" value="InterPro"/>
</dbReference>
<proteinExistence type="predicted"/>
<dbReference type="CDD" id="cd02440">
    <property type="entry name" value="AdoMet_MTases"/>
    <property type="match status" value="1"/>
</dbReference>
<name>A0A0P6YA51_9CHLR</name>
<sequence length="267" mass="30213">MKINYQETTSDLATRINIHNQFGGRDIDAWMLDLLKLQPGMDILDVGCGAGKQCFSYHTYLKGRATITGGDVNQELLAQARAEDAKRGTGIPFIDLDFNKAFPFEDNRFDLTSCCFAIYYAEDVPFTMGQMHRVLKPGGRMFLTGPMPANKQLFYDVIREATNNKPIPPMPGSSRYESQFLPVIRAMFSKVEVHLFENPLTFTEVEPFVAYTRASLNEDRKIWSSFFSGKDDFERVMTEIQRVAAARLERDGKLVMTKVVGGFLATK</sequence>
<feature type="domain" description="Methyltransferase" evidence="1">
    <location>
        <begin position="38"/>
        <end position="156"/>
    </location>
</feature>
<comment type="caution">
    <text evidence="2">The sequence shown here is derived from an EMBL/GenBank/DDBJ whole genome shotgun (WGS) entry which is preliminary data.</text>
</comment>
<keyword evidence="3" id="KW-1185">Reference proteome</keyword>
<dbReference type="STRING" id="229921.ADN01_05400"/>
<dbReference type="SUPFAM" id="SSF53335">
    <property type="entry name" value="S-adenosyl-L-methionine-dependent methyltransferases"/>
    <property type="match status" value="1"/>
</dbReference>
<evidence type="ECO:0000313" key="2">
    <source>
        <dbReference type="EMBL" id="KPL86885.1"/>
    </source>
</evidence>
<dbReference type="InterPro" id="IPR025714">
    <property type="entry name" value="Methyltranfer_dom"/>
</dbReference>
<organism evidence="2 3">
    <name type="scientific">Levilinea saccharolytica</name>
    <dbReference type="NCBI Taxonomy" id="229921"/>
    <lineage>
        <taxon>Bacteria</taxon>
        <taxon>Bacillati</taxon>
        <taxon>Chloroflexota</taxon>
        <taxon>Anaerolineae</taxon>
        <taxon>Anaerolineales</taxon>
        <taxon>Anaerolineaceae</taxon>
        <taxon>Levilinea</taxon>
    </lineage>
</organism>
<dbReference type="Gene3D" id="3.40.50.150">
    <property type="entry name" value="Vaccinia Virus protein VP39"/>
    <property type="match status" value="1"/>
</dbReference>
<dbReference type="EMBL" id="LGCM01000021">
    <property type="protein sequence ID" value="KPL86885.1"/>
    <property type="molecule type" value="Genomic_DNA"/>
</dbReference>
<dbReference type="OrthoDB" id="9772751at2"/>
<dbReference type="Proteomes" id="UP000050501">
    <property type="component" value="Unassembled WGS sequence"/>
</dbReference>
<dbReference type="Pfam" id="PF13847">
    <property type="entry name" value="Methyltransf_31"/>
    <property type="match status" value="1"/>
</dbReference>
<protein>
    <recommendedName>
        <fullName evidence="1">Methyltransferase domain-containing protein</fullName>
    </recommendedName>
</protein>
<evidence type="ECO:0000313" key="3">
    <source>
        <dbReference type="Proteomes" id="UP000050501"/>
    </source>
</evidence>
<gene>
    <name evidence="2" type="ORF">ADN01_05400</name>
</gene>
<dbReference type="RefSeq" id="WP_062418184.1">
    <property type="nucleotide sequence ID" value="NZ_DF967974.1"/>
</dbReference>
<dbReference type="PANTHER" id="PTHR42912">
    <property type="entry name" value="METHYLTRANSFERASE"/>
    <property type="match status" value="1"/>
</dbReference>
<reference evidence="2 3" key="1">
    <citation type="submission" date="2015-07" db="EMBL/GenBank/DDBJ databases">
        <title>Genome sequence of Levilinea saccharolytica DSM 16555.</title>
        <authorList>
            <person name="Hemp J."/>
            <person name="Ward L.M."/>
            <person name="Pace L.A."/>
            <person name="Fischer W.W."/>
        </authorList>
    </citation>
    <scope>NUCLEOTIDE SEQUENCE [LARGE SCALE GENOMIC DNA]</scope>
    <source>
        <strain evidence="2 3">KIBI-1</strain>
    </source>
</reference>